<feature type="transmembrane region" description="Helical" evidence="5">
    <location>
        <begin position="46"/>
        <end position="71"/>
    </location>
</feature>
<feature type="transmembrane region" description="Helical" evidence="5">
    <location>
        <begin position="147"/>
        <end position="167"/>
    </location>
</feature>
<proteinExistence type="predicted"/>
<name>A0A0B5E0H9_9RHOB</name>
<dbReference type="AlphaFoldDB" id="A0A0B5E0H9"/>
<dbReference type="RefSeq" id="WP_043869607.1">
    <property type="nucleotide sequence ID" value="NZ_CP004393.1"/>
</dbReference>
<dbReference type="PANTHER" id="PTHR31851">
    <property type="entry name" value="FE(2+)/MN(2+) TRANSPORTER PCL1"/>
    <property type="match status" value="1"/>
</dbReference>
<evidence type="ECO:0008006" key="8">
    <source>
        <dbReference type="Google" id="ProtNLM"/>
    </source>
</evidence>
<evidence type="ECO:0000256" key="3">
    <source>
        <dbReference type="ARBA" id="ARBA00022989"/>
    </source>
</evidence>
<dbReference type="GO" id="GO:0030026">
    <property type="term" value="P:intracellular manganese ion homeostasis"/>
    <property type="evidence" value="ECO:0007669"/>
    <property type="project" value="InterPro"/>
</dbReference>
<comment type="subcellular location">
    <subcellularLocation>
        <location evidence="1">Endomembrane system</location>
        <topology evidence="1">Multi-pass membrane protein</topology>
    </subcellularLocation>
</comment>
<evidence type="ECO:0000313" key="6">
    <source>
        <dbReference type="EMBL" id="AJE46925.1"/>
    </source>
</evidence>
<evidence type="ECO:0000256" key="2">
    <source>
        <dbReference type="ARBA" id="ARBA00022692"/>
    </source>
</evidence>
<evidence type="ECO:0000256" key="4">
    <source>
        <dbReference type="ARBA" id="ARBA00023136"/>
    </source>
</evidence>
<sequence length="231" mass="24164">MRAISEYRRYLKQIVYGGNDGIVTTFAIVAGFAGAGAEGAERIGTLAVLVFGLANLFADAASMGLGEFLSARAARDLIRRRRRALCEAPSEQVSRLARHLRAKGLSTLDATTMAALAAKSPDLLSGMILTQVEGREDPGEGPLWPRALVTFAAFVAFGAIPLLPYLLGARPAVQTLAATGATAFALTLLGLLRHRVTRAGLRRSVGETLLIGGLCASVAYLVGRAVTGLGT</sequence>
<dbReference type="EMBL" id="CP004393">
    <property type="protein sequence ID" value="AJE46925.1"/>
    <property type="molecule type" value="Genomic_DNA"/>
</dbReference>
<dbReference type="GO" id="GO:0012505">
    <property type="term" value="C:endomembrane system"/>
    <property type="evidence" value="ECO:0007669"/>
    <property type="project" value="UniProtKB-SubCell"/>
</dbReference>
<accession>A0A0B5E0H9</accession>
<keyword evidence="2 5" id="KW-0812">Transmembrane</keyword>
<evidence type="ECO:0000256" key="1">
    <source>
        <dbReference type="ARBA" id="ARBA00004127"/>
    </source>
</evidence>
<keyword evidence="3 5" id="KW-1133">Transmembrane helix</keyword>
<dbReference type="STRING" id="1208324.P73_2210"/>
<protein>
    <recommendedName>
        <fullName evidence="8">GMP synthase</fullName>
    </recommendedName>
</protein>
<feature type="transmembrane region" description="Helical" evidence="5">
    <location>
        <begin position="204"/>
        <end position="223"/>
    </location>
</feature>
<dbReference type="KEGG" id="cid:P73_2210"/>
<evidence type="ECO:0000313" key="7">
    <source>
        <dbReference type="Proteomes" id="UP000031521"/>
    </source>
</evidence>
<organism evidence="6 7">
    <name type="scientific">Celeribacter indicus</name>
    <dbReference type="NCBI Taxonomy" id="1208324"/>
    <lineage>
        <taxon>Bacteria</taxon>
        <taxon>Pseudomonadati</taxon>
        <taxon>Pseudomonadota</taxon>
        <taxon>Alphaproteobacteria</taxon>
        <taxon>Rhodobacterales</taxon>
        <taxon>Roseobacteraceae</taxon>
        <taxon>Celeribacter</taxon>
    </lineage>
</organism>
<reference evidence="6 7" key="1">
    <citation type="journal article" date="2014" name="Int. J. Syst. Evol. Microbiol.">
        <title>Celeribacter indicus sp. nov., a polycyclic aromatic hydrocarbon-degrading bacterium from deep-sea sediment and reclassification of Huaishuia halophila as Celeribacter halophilus comb. nov.</title>
        <authorList>
            <person name="Lai Q."/>
            <person name="Cao J."/>
            <person name="Yuan J."/>
            <person name="Li F."/>
            <person name="Shao Z."/>
        </authorList>
    </citation>
    <scope>NUCLEOTIDE SEQUENCE [LARGE SCALE GENOMIC DNA]</scope>
    <source>
        <strain evidence="6">P73</strain>
    </source>
</reference>
<keyword evidence="4 5" id="KW-0472">Membrane</keyword>
<dbReference type="GO" id="GO:0005384">
    <property type="term" value="F:manganese ion transmembrane transporter activity"/>
    <property type="evidence" value="ECO:0007669"/>
    <property type="project" value="InterPro"/>
</dbReference>
<dbReference type="HOGENOM" id="CLU_038957_2_0_5"/>
<dbReference type="OrthoDB" id="5506246at2"/>
<dbReference type="InterPro" id="IPR008217">
    <property type="entry name" value="Ccc1_fam"/>
</dbReference>
<evidence type="ECO:0000256" key="5">
    <source>
        <dbReference type="SAM" id="Phobius"/>
    </source>
</evidence>
<gene>
    <name evidence="6" type="ORF">P73_2210</name>
</gene>
<dbReference type="Pfam" id="PF01988">
    <property type="entry name" value="VIT1"/>
    <property type="match status" value="1"/>
</dbReference>
<feature type="transmembrane region" description="Helical" evidence="5">
    <location>
        <begin position="21"/>
        <end position="40"/>
    </location>
</feature>
<keyword evidence="7" id="KW-1185">Reference proteome</keyword>
<dbReference type="Proteomes" id="UP000031521">
    <property type="component" value="Chromosome"/>
</dbReference>
<feature type="transmembrane region" description="Helical" evidence="5">
    <location>
        <begin position="173"/>
        <end position="192"/>
    </location>
</feature>